<protein>
    <submittedName>
        <fullName evidence="2">Uncharacterized protein</fullName>
    </submittedName>
</protein>
<evidence type="ECO:0000313" key="2">
    <source>
        <dbReference type="EMBL" id="KAJ3836413.1"/>
    </source>
</evidence>
<accession>A0AA38P5G8</accession>
<feature type="region of interest" description="Disordered" evidence="1">
    <location>
        <begin position="1"/>
        <end position="54"/>
    </location>
</feature>
<comment type="caution">
    <text evidence="2">The sequence shown here is derived from an EMBL/GenBank/DDBJ whole genome shotgun (WGS) entry which is preliminary data.</text>
</comment>
<sequence>MSYSNPLHPAVPASKQSTYNSLSASMASTSSSSGSTSRRRRVPHNISPKFRLSSRPQAPVAFDCQGYPGAGMPMREIYARGEFALVQMMDKGAERVMALAQNGLRRICLVMSWPGYEHLECVFPIDLVTPAGYITRVQLAAIVTNAYVKFIERAQNERSTSPEWQFHARGIQFTQLSLLSLTHLSEDAWKAEVAVDF</sequence>
<dbReference type="AlphaFoldDB" id="A0AA38P5G8"/>
<proteinExistence type="predicted"/>
<keyword evidence="3" id="KW-1185">Reference proteome</keyword>
<feature type="compositionally biased region" description="Low complexity" evidence="1">
    <location>
        <begin position="21"/>
        <end position="36"/>
    </location>
</feature>
<reference evidence="2" key="1">
    <citation type="submission" date="2022-08" db="EMBL/GenBank/DDBJ databases">
        <authorList>
            <consortium name="DOE Joint Genome Institute"/>
            <person name="Min B."/>
            <person name="Riley R."/>
            <person name="Sierra-Patev S."/>
            <person name="Naranjo-Ortiz M."/>
            <person name="Looney B."/>
            <person name="Konkel Z."/>
            <person name="Slot J.C."/>
            <person name="Sakamoto Y."/>
            <person name="Steenwyk J.L."/>
            <person name="Rokas A."/>
            <person name="Carro J."/>
            <person name="Camarero S."/>
            <person name="Ferreira P."/>
            <person name="Molpeceres G."/>
            <person name="Ruiz-Duenas F.J."/>
            <person name="Serrano A."/>
            <person name="Henrissat B."/>
            <person name="Drula E."/>
            <person name="Hughes K.W."/>
            <person name="Mata J.L."/>
            <person name="Ishikawa N.K."/>
            <person name="Vargas-Isla R."/>
            <person name="Ushijima S."/>
            <person name="Smith C.A."/>
            <person name="Ahrendt S."/>
            <person name="Andreopoulos W."/>
            <person name="He G."/>
            <person name="Labutti K."/>
            <person name="Lipzen A."/>
            <person name="Ng V."/>
            <person name="Sandor L."/>
            <person name="Barry K."/>
            <person name="Martinez A.T."/>
            <person name="Xiao Y."/>
            <person name="Gibbons J.G."/>
            <person name="Terashima K."/>
            <person name="Hibbett D.S."/>
            <person name="Grigoriev I.V."/>
        </authorList>
    </citation>
    <scope>NUCLEOTIDE SEQUENCE</scope>
    <source>
        <strain evidence="2">TFB9207</strain>
    </source>
</reference>
<evidence type="ECO:0000313" key="3">
    <source>
        <dbReference type="Proteomes" id="UP001163846"/>
    </source>
</evidence>
<name>A0AA38P5G8_9AGAR</name>
<dbReference type="Proteomes" id="UP001163846">
    <property type="component" value="Unassembled WGS sequence"/>
</dbReference>
<dbReference type="EMBL" id="MU806322">
    <property type="protein sequence ID" value="KAJ3836413.1"/>
    <property type="molecule type" value="Genomic_DNA"/>
</dbReference>
<organism evidence="2 3">
    <name type="scientific">Lentinula raphanica</name>
    <dbReference type="NCBI Taxonomy" id="153919"/>
    <lineage>
        <taxon>Eukaryota</taxon>
        <taxon>Fungi</taxon>
        <taxon>Dikarya</taxon>
        <taxon>Basidiomycota</taxon>
        <taxon>Agaricomycotina</taxon>
        <taxon>Agaricomycetes</taxon>
        <taxon>Agaricomycetidae</taxon>
        <taxon>Agaricales</taxon>
        <taxon>Marasmiineae</taxon>
        <taxon>Omphalotaceae</taxon>
        <taxon>Lentinula</taxon>
    </lineage>
</organism>
<gene>
    <name evidence="2" type="ORF">F5878DRAFT_541419</name>
</gene>
<evidence type="ECO:0000256" key="1">
    <source>
        <dbReference type="SAM" id="MobiDB-lite"/>
    </source>
</evidence>